<evidence type="ECO:0000313" key="1">
    <source>
        <dbReference type="EMBL" id="TCC15675.1"/>
    </source>
</evidence>
<protein>
    <submittedName>
        <fullName evidence="1">Uncharacterized protein</fullName>
    </submittedName>
</protein>
<reference evidence="1 2" key="1">
    <citation type="submission" date="2019-02" db="EMBL/GenBank/DDBJ databases">
        <title>Kribbella capetownensis sp. nov. and Kribbella speibonae sp. nov., isolated from soil.</title>
        <authorList>
            <person name="Curtis S.M."/>
            <person name="Norton I."/>
            <person name="Everest G.J."/>
            <person name="Meyers P.R."/>
        </authorList>
    </citation>
    <scope>NUCLEOTIDE SEQUENCE [LARGE SCALE GENOMIC DNA]</scope>
    <source>
        <strain evidence="1 2">DSM 27082</strain>
    </source>
</reference>
<sequence length="403" mass="42712">MAGQIELFSDGDGVVVAGQRTAVERFLDHAGLLMQAQEFGLSRLSGVLKAGADVATTASGVMAQSALYLKLTPESAQRLRDAGGLMKTKTEGISHAMLGETGKHSLKWLQVEDGLGSRLTNPAVLSGIGGLMSQFAQQSEAQELRALLVRIDEKLDDVRRSQRDAVLAKLKSAVAAIEEAMTIRGYGGDPKTLWDKVSGVSETILNVQEEALLALQALADKIDGKSKTGELKKATQQIAREAAIQLSILARCFELQDEFRVVELDHVLATAPERLEGHRLGVANAREIRRAIVLKSTERLMAQMDVAGGLANENVILHASAARSVIHSLNSTAALLDEFHAPLGIESTRAPLSATSWRDALRDPQQLKVAGKEAGTKALIGTVGALGVSALAVVAKNGSKPGA</sequence>
<dbReference type="EMBL" id="SJKA01000032">
    <property type="protein sequence ID" value="TCC15675.1"/>
    <property type="molecule type" value="Genomic_DNA"/>
</dbReference>
<accession>A0A4R0I5V3</accession>
<name>A0A4R0I5V3_9ACTN</name>
<comment type="caution">
    <text evidence="1">The sequence shown here is derived from an EMBL/GenBank/DDBJ whole genome shotgun (WGS) entry which is preliminary data.</text>
</comment>
<organism evidence="1 2">
    <name type="scientific">Kribbella sindirgiensis</name>
    <dbReference type="NCBI Taxonomy" id="1124744"/>
    <lineage>
        <taxon>Bacteria</taxon>
        <taxon>Bacillati</taxon>
        <taxon>Actinomycetota</taxon>
        <taxon>Actinomycetes</taxon>
        <taxon>Propionibacteriales</taxon>
        <taxon>Kribbellaceae</taxon>
        <taxon>Kribbella</taxon>
    </lineage>
</organism>
<dbReference type="RefSeq" id="WP_131296764.1">
    <property type="nucleotide sequence ID" value="NZ_SJKA01000032.1"/>
</dbReference>
<gene>
    <name evidence="1" type="ORF">E0H50_41710</name>
</gene>
<dbReference type="Proteomes" id="UP000292695">
    <property type="component" value="Unassembled WGS sequence"/>
</dbReference>
<keyword evidence="2" id="KW-1185">Reference proteome</keyword>
<evidence type="ECO:0000313" key="2">
    <source>
        <dbReference type="Proteomes" id="UP000292695"/>
    </source>
</evidence>
<dbReference type="AlphaFoldDB" id="A0A4R0I5V3"/>
<proteinExistence type="predicted"/>
<dbReference type="OrthoDB" id="4391631at2"/>